<dbReference type="RefSeq" id="WP_344610242.1">
    <property type="nucleotide sequence ID" value="NZ_BAAARV010000004.1"/>
</dbReference>
<reference evidence="7" key="1">
    <citation type="journal article" date="2019" name="Int. J. Syst. Evol. Microbiol.">
        <title>The Global Catalogue of Microorganisms (GCM) 10K type strain sequencing project: providing services to taxonomists for standard genome sequencing and annotation.</title>
        <authorList>
            <consortium name="The Broad Institute Genomics Platform"/>
            <consortium name="The Broad Institute Genome Sequencing Center for Infectious Disease"/>
            <person name="Wu L."/>
            <person name="Ma J."/>
        </authorList>
    </citation>
    <scope>NUCLEOTIDE SEQUENCE [LARGE SCALE GENOMIC DNA]</scope>
    <source>
        <strain evidence="7">JCM 3272</strain>
    </source>
</reference>
<evidence type="ECO:0000256" key="2">
    <source>
        <dbReference type="ARBA" id="ARBA00022741"/>
    </source>
</evidence>
<dbReference type="Gene3D" id="3.40.50.300">
    <property type="entry name" value="P-loop containing nucleotide triphosphate hydrolases"/>
    <property type="match status" value="1"/>
</dbReference>
<feature type="domain" description="Bacterial type II secretion system protein E" evidence="5">
    <location>
        <begin position="374"/>
        <end position="388"/>
    </location>
</feature>
<sequence>MYQTFRPLLDALKARGADAQAVDRAAEEAEHTGRSIRAVLINDHIVTEEQLTEASADAYGIATLDLVGYPIDPAAVTKIPMALVLKHRVLGIALNDHEITVGITDPGDVLALDDVRAATGLTVRPVVVARSELRKIIDRLKREENDLGEVAESLRAEATPTVSNLTAVNEDAPIVRYVNSLLEQAIVNRASDLHLEPGEHNMRVRYRIDGVLHEVDTVPKHVQSALISRLKIMSNVDITERRVPQNGRITVEINQRAVDLRTATLPTVWGEKIVLRVLDTSGMDLKLAKLGFSKTNYDRFATSFNKPHGMLLVTGPTGSGKSTTLYATLAEISKPTVNIITVEDPVEYRLPGINQVQVDMKAGLTFAAVLPAILRSDPDVVLIGEIRDRTTAQLAIEAALTGHLVLSTLHTNDAPSAVTRLVEMGIEPFLVGSSVDCVLAQRLARRLCDWCKTEYRPNEAELMGARWPYDLLGTPETLWRPVGCRSCANTGYRGRIALHEVMPVSPDIEKLAIDRASAHEIQAVAYREGLLDLRIDGLAKAAEGQTSIPEIVRVAV</sequence>
<dbReference type="SUPFAM" id="SSF160246">
    <property type="entry name" value="EspE N-terminal domain-like"/>
    <property type="match status" value="1"/>
</dbReference>
<dbReference type="EMBL" id="BAAARV010000004">
    <property type="protein sequence ID" value="GAA2326813.1"/>
    <property type="molecule type" value="Genomic_DNA"/>
</dbReference>
<dbReference type="Pfam" id="PF00437">
    <property type="entry name" value="T2SSE"/>
    <property type="match status" value="1"/>
</dbReference>
<protein>
    <submittedName>
        <fullName evidence="6">Type IV-A pilus assembly ATPase PilB</fullName>
    </submittedName>
</protein>
<organism evidence="6 7">
    <name type="scientific">Dactylosporangium salmoneum</name>
    <dbReference type="NCBI Taxonomy" id="53361"/>
    <lineage>
        <taxon>Bacteria</taxon>
        <taxon>Bacillati</taxon>
        <taxon>Actinomycetota</taxon>
        <taxon>Actinomycetes</taxon>
        <taxon>Micromonosporales</taxon>
        <taxon>Micromonosporaceae</taxon>
        <taxon>Dactylosporangium</taxon>
    </lineage>
</organism>
<evidence type="ECO:0000256" key="3">
    <source>
        <dbReference type="ARBA" id="ARBA00022840"/>
    </source>
</evidence>
<dbReference type="PANTHER" id="PTHR30258">
    <property type="entry name" value="TYPE II SECRETION SYSTEM PROTEIN GSPE-RELATED"/>
    <property type="match status" value="1"/>
</dbReference>
<dbReference type="InterPro" id="IPR003593">
    <property type="entry name" value="AAA+_ATPase"/>
</dbReference>
<keyword evidence="7" id="KW-1185">Reference proteome</keyword>
<evidence type="ECO:0000259" key="5">
    <source>
        <dbReference type="PROSITE" id="PS00662"/>
    </source>
</evidence>
<evidence type="ECO:0000313" key="6">
    <source>
        <dbReference type="EMBL" id="GAA2326813.1"/>
    </source>
</evidence>
<dbReference type="CDD" id="cd01129">
    <property type="entry name" value="PulE-GspE-like"/>
    <property type="match status" value="1"/>
</dbReference>
<dbReference type="Gene3D" id="3.30.300.160">
    <property type="entry name" value="Type II secretion system, protein E, N-terminal domain"/>
    <property type="match status" value="1"/>
</dbReference>
<dbReference type="Gene3D" id="3.30.450.90">
    <property type="match status" value="1"/>
</dbReference>
<dbReference type="SUPFAM" id="SSF52540">
    <property type="entry name" value="P-loop containing nucleoside triphosphate hydrolases"/>
    <property type="match status" value="1"/>
</dbReference>
<dbReference type="PROSITE" id="PS00662">
    <property type="entry name" value="T2SP_E"/>
    <property type="match status" value="1"/>
</dbReference>
<proteinExistence type="inferred from homology"/>
<dbReference type="InterPro" id="IPR007831">
    <property type="entry name" value="T2SS_GspE_N"/>
</dbReference>
<dbReference type="SMART" id="SM00382">
    <property type="entry name" value="AAA"/>
    <property type="match status" value="1"/>
</dbReference>
<comment type="caution">
    <text evidence="6">The sequence shown here is derived from an EMBL/GenBank/DDBJ whole genome shotgun (WGS) entry which is preliminary data.</text>
</comment>
<evidence type="ECO:0000256" key="1">
    <source>
        <dbReference type="ARBA" id="ARBA00006611"/>
    </source>
</evidence>
<dbReference type="PANTHER" id="PTHR30258:SF1">
    <property type="entry name" value="PROTEIN TRANSPORT PROTEIN HOFB HOMOLOG"/>
    <property type="match status" value="1"/>
</dbReference>
<keyword evidence="4" id="KW-0175">Coiled coil</keyword>
<keyword evidence="3" id="KW-0067">ATP-binding</keyword>
<dbReference type="InterPro" id="IPR001482">
    <property type="entry name" value="T2SS/T4SS_dom"/>
</dbReference>
<gene>
    <name evidence="6" type="primary">pilB</name>
    <name evidence="6" type="ORF">GCM10010170_001950</name>
</gene>
<dbReference type="InterPro" id="IPR037257">
    <property type="entry name" value="T2SS_E_N_sf"/>
</dbReference>
<dbReference type="Pfam" id="PF05157">
    <property type="entry name" value="MshEN"/>
    <property type="match status" value="1"/>
</dbReference>
<comment type="similarity">
    <text evidence="1">Belongs to the GSP E family.</text>
</comment>
<keyword evidence="2" id="KW-0547">Nucleotide-binding</keyword>
<accession>A0ABP5SBM3</accession>
<feature type="coiled-coil region" evidence="4">
    <location>
        <begin position="126"/>
        <end position="157"/>
    </location>
</feature>
<evidence type="ECO:0000256" key="4">
    <source>
        <dbReference type="SAM" id="Coils"/>
    </source>
</evidence>
<evidence type="ECO:0000313" key="7">
    <source>
        <dbReference type="Proteomes" id="UP001501444"/>
    </source>
</evidence>
<name>A0ABP5SBM3_9ACTN</name>
<dbReference type="Proteomes" id="UP001501444">
    <property type="component" value="Unassembled WGS sequence"/>
</dbReference>
<dbReference type="InterPro" id="IPR027417">
    <property type="entry name" value="P-loop_NTPase"/>
</dbReference>